<organism evidence="8 9">
    <name type="scientific">Novacetimonas pomaceti</name>
    <dbReference type="NCBI Taxonomy" id="2021998"/>
    <lineage>
        <taxon>Bacteria</taxon>
        <taxon>Pseudomonadati</taxon>
        <taxon>Pseudomonadota</taxon>
        <taxon>Alphaproteobacteria</taxon>
        <taxon>Acetobacterales</taxon>
        <taxon>Acetobacteraceae</taxon>
        <taxon>Novacetimonas</taxon>
    </lineage>
</organism>
<evidence type="ECO:0000313" key="8">
    <source>
        <dbReference type="EMBL" id="PYD74382.1"/>
    </source>
</evidence>
<dbReference type="InterPro" id="IPR038570">
    <property type="entry name" value="HicA_sf"/>
</dbReference>
<evidence type="ECO:0000256" key="7">
    <source>
        <dbReference type="ARBA" id="ARBA00023016"/>
    </source>
</evidence>
<dbReference type="GO" id="GO:0004519">
    <property type="term" value="F:endonuclease activity"/>
    <property type="evidence" value="ECO:0007669"/>
    <property type="project" value="UniProtKB-KW"/>
</dbReference>
<keyword evidence="4" id="KW-0255">Endonuclease</keyword>
<gene>
    <name evidence="8" type="ORF">CFR71_15405</name>
</gene>
<dbReference type="EMBL" id="NOXG01000076">
    <property type="protein sequence ID" value="PYD74382.1"/>
    <property type="molecule type" value="Genomic_DNA"/>
</dbReference>
<evidence type="ECO:0000256" key="1">
    <source>
        <dbReference type="ARBA" id="ARBA00006620"/>
    </source>
</evidence>
<comment type="caution">
    <text evidence="8">The sequence shown here is derived from an EMBL/GenBank/DDBJ whole genome shotgun (WGS) entry which is preliminary data.</text>
</comment>
<evidence type="ECO:0000256" key="5">
    <source>
        <dbReference type="ARBA" id="ARBA00022801"/>
    </source>
</evidence>
<name>A0A318QAV5_9PROT</name>
<keyword evidence="3" id="KW-0540">Nuclease</keyword>
<evidence type="ECO:0000256" key="3">
    <source>
        <dbReference type="ARBA" id="ARBA00022722"/>
    </source>
</evidence>
<accession>A0A318QAV5</accession>
<comment type="similarity">
    <text evidence="1">Belongs to the HicA mRNA interferase family.</text>
</comment>
<evidence type="ECO:0000313" key="9">
    <source>
        <dbReference type="Proteomes" id="UP000247609"/>
    </source>
</evidence>
<evidence type="ECO:0000256" key="2">
    <source>
        <dbReference type="ARBA" id="ARBA00022649"/>
    </source>
</evidence>
<keyword evidence="6" id="KW-0694">RNA-binding</keyword>
<keyword evidence="2" id="KW-1277">Toxin-antitoxin system</keyword>
<dbReference type="AlphaFoldDB" id="A0A318QAV5"/>
<dbReference type="Proteomes" id="UP000247609">
    <property type="component" value="Unassembled WGS sequence"/>
</dbReference>
<sequence length="68" mass="7707">MQGMFLTQKLIRLGRVLDRVRGSHHVLKHPQRKDVLTIPHPKKNLGNGLVIAICRQAEAQERSCATQL</sequence>
<evidence type="ECO:0000256" key="6">
    <source>
        <dbReference type="ARBA" id="ARBA00022884"/>
    </source>
</evidence>
<dbReference type="GO" id="GO:0003729">
    <property type="term" value="F:mRNA binding"/>
    <property type="evidence" value="ECO:0007669"/>
    <property type="project" value="InterPro"/>
</dbReference>
<dbReference type="GO" id="GO:0016787">
    <property type="term" value="F:hydrolase activity"/>
    <property type="evidence" value="ECO:0007669"/>
    <property type="project" value="UniProtKB-KW"/>
</dbReference>
<keyword evidence="5" id="KW-0378">Hydrolase</keyword>
<dbReference type="InterPro" id="IPR012933">
    <property type="entry name" value="HicA_mRNA_interferase"/>
</dbReference>
<keyword evidence="7" id="KW-0346">Stress response</keyword>
<evidence type="ECO:0000256" key="4">
    <source>
        <dbReference type="ARBA" id="ARBA00022759"/>
    </source>
</evidence>
<dbReference type="Gene3D" id="3.30.920.30">
    <property type="entry name" value="Hypothetical protein"/>
    <property type="match status" value="1"/>
</dbReference>
<reference evidence="8 9" key="1">
    <citation type="submission" date="2017-07" db="EMBL/GenBank/DDBJ databases">
        <title>A draft genome sequence of Komagataeibacter sp. T5K1.</title>
        <authorList>
            <person name="Skraban J."/>
            <person name="Cleenwerck I."/>
            <person name="Vandamme P."/>
            <person name="Trcek J."/>
        </authorList>
    </citation>
    <scope>NUCLEOTIDE SEQUENCE [LARGE SCALE GENOMIC DNA]</scope>
    <source>
        <strain evidence="8 9">T5K1</strain>
    </source>
</reference>
<proteinExistence type="inferred from homology"/>
<dbReference type="Pfam" id="PF07927">
    <property type="entry name" value="HicA_toxin"/>
    <property type="match status" value="1"/>
</dbReference>
<protein>
    <submittedName>
        <fullName evidence="8">Type II toxin-antitoxin system HicA family toxin</fullName>
    </submittedName>
</protein>
<dbReference type="SUPFAM" id="SSF54786">
    <property type="entry name" value="YcfA/nrd intein domain"/>
    <property type="match status" value="1"/>
</dbReference>